<proteinExistence type="predicted"/>
<keyword evidence="2" id="KW-0560">Oxidoreductase</keyword>
<dbReference type="EC" id="1.5.5.2" evidence="2"/>
<gene>
    <name evidence="2" type="ORF">HWA77_11175</name>
</gene>
<dbReference type="EC" id="1.2.1.88" evidence="2"/>
<dbReference type="SUPFAM" id="SSF81935">
    <property type="entry name" value="N-terminal domain of bifunctional PutA protein"/>
    <property type="match status" value="1"/>
</dbReference>
<dbReference type="InterPro" id="IPR024082">
    <property type="entry name" value="PRODH_PutA_dom_II"/>
</dbReference>
<feature type="non-terminal residue" evidence="2">
    <location>
        <position position="204"/>
    </location>
</feature>
<evidence type="ECO:0000313" key="3">
    <source>
        <dbReference type="Proteomes" id="UP000533429"/>
    </source>
</evidence>
<evidence type="ECO:0000259" key="1">
    <source>
        <dbReference type="Pfam" id="PF14850"/>
    </source>
</evidence>
<dbReference type="Proteomes" id="UP000533429">
    <property type="component" value="Unassembled WGS sequence"/>
</dbReference>
<dbReference type="GO" id="GO:0004657">
    <property type="term" value="F:proline dehydrogenase activity"/>
    <property type="evidence" value="ECO:0007669"/>
    <property type="project" value="UniProtKB-EC"/>
</dbReference>
<comment type="caution">
    <text evidence="2">The sequence shown here is derived from an EMBL/GenBank/DDBJ whole genome shotgun (WGS) entry which is preliminary data.</text>
</comment>
<name>A0A850QRH3_PHODD</name>
<feature type="domain" description="Proline dehydrogenase PutA" evidence="1">
    <location>
        <begin position="74"/>
        <end position="188"/>
    </location>
</feature>
<evidence type="ECO:0000313" key="2">
    <source>
        <dbReference type="EMBL" id="NVP00773.1"/>
    </source>
</evidence>
<organism evidence="2 3">
    <name type="scientific">Photobacterium damselae subsp. damselae</name>
    <name type="common">Listonella damsela</name>
    <dbReference type="NCBI Taxonomy" id="85581"/>
    <lineage>
        <taxon>Bacteria</taxon>
        <taxon>Pseudomonadati</taxon>
        <taxon>Pseudomonadota</taxon>
        <taxon>Gammaproteobacteria</taxon>
        <taxon>Vibrionales</taxon>
        <taxon>Vibrionaceae</taxon>
        <taxon>Photobacterium</taxon>
    </lineage>
</organism>
<dbReference type="Gene3D" id="1.10.2060.10">
    <property type="entry name" value="PutA proline dehydrogenase (PRODH), domain 2"/>
    <property type="match status" value="1"/>
</dbReference>
<dbReference type="Pfam" id="PF14850">
    <property type="entry name" value="Pro_dh-DNA_bdg"/>
    <property type="match status" value="1"/>
</dbReference>
<dbReference type="AlphaFoldDB" id="A0A850QRH3"/>
<protein>
    <submittedName>
        <fullName evidence="2">Bifunctional proline dehydrogenase/L-glutamate gamma-semialdehyde dehydrogenase</fullName>
        <ecNumber evidence="2">1.2.1.88</ecNumber>
        <ecNumber evidence="2">1.5.5.2</ecNumber>
    </submittedName>
</protein>
<accession>A0A850QRH3</accession>
<dbReference type="InterPro" id="IPR024089">
    <property type="entry name" value="PRODH_PutA_dom_I/II"/>
</dbReference>
<sequence length="204" mass="22952">MLDVNAVLAPTYLSQSTLLDHWERISPLYCIDEDLWLTELLKLVRPTSTENDEITTRAKDLVGQVRADRRSVQMIDALLLEYSLDTDEGITLMCLAEALMRIPDTATADKLLRDKLSVANWYAHLQHSNSVFVNASTWGLMLTGKVATWHNIEGDSPTQAMTRLVNKLSEPVVRTAMQQAMKIMGHQFVLGRTIDEALDHASED</sequence>
<dbReference type="EMBL" id="JABXOR010000697">
    <property type="protein sequence ID" value="NVP00773.1"/>
    <property type="molecule type" value="Genomic_DNA"/>
</dbReference>
<reference evidence="2 3" key="1">
    <citation type="submission" date="2020-06" db="EMBL/GenBank/DDBJ databases">
        <title>Photobacterium damselae subsp. damselae comparative genomics.</title>
        <authorList>
            <person name="Osorio C.R."/>
        </authorList>
    </citation>
    <scope>NUCLEOTIDE SEQUENCE [LARGE SCALE GENOMIC DNA]</scope>
    <source>
        <strain evidence="2 3">TW250/03</strain>
    </source>
</reference>
<dbReference type="GO" id="GO:0003842">
    <property type="term" value="F:L-glutamate gamma-semialdehyde dehydrogenase activity"/>
    <property type="evidence" value="ECO:0007669"/>
    <property type="project" value="UniProtKB-EC"/>
</dbReference>